<evidence type="ECO:0000256" key="6">
    <source>
        <dbReference type="ARBA" id="ARBA00023136"/>
    </source>
</evidence>
<evidence type="ECO:0000256" key="3">
    <source>
        <dbReference type="ARBA" id="ARBA00022475"/>
    </source>
</evidence>
<evidence type="ECO:0000313" key="9">
    <source>
        <dbReference type="Proteomes" id="UP000264702"/>
    </source>
</evidence>
<protein>
    <submittedName>
        <fullName evidence="8">Flagellar biosynthetic protein FliQ</fullName>
    </submittedName>
</protein>
<dbReference type="PANTHER" id="PTHR34040">
    <property type="entry name" value="FLAGELLAR BIOSYNTHETIC PROTEIN FLIQ"/>
    <property type="match status" value="1"/>
</dbReference>
<dbReference type="PIRSF" id="PIRSF004669">
    <property type="entry name" value="FliQ"/>
    <property type="match status" value="1"/>
</dbReference>
<dbReference type="GO" id="GO:0005886">
    <property type="term" value="C:plasma membrane"/>
    <property type="evidence" value="ECO:0007669"/>
    <property type="project" value="UniProtKB-SubCell"/>
</dbReference>
<keyword evidence="9" id="KW-1185">Reference proteome</keyword>
<evidence type="ECO:0000256" key="4">
    <source>
        <dbReference type="ARBA" id="ARBA00022692"/>
    </source>
</evidence>
<accession>A0A372IR53</accession>
<keyword evidence="5 7" id="KW-1133">Transmembrane helix</keyword>
<dbReference type="Pfam" id="PF01313">
    <property type="entry name" value="Bac_export_3"/>
    <property type="match status" value="1"/>
</dbReference>
<dbReference type="AlphaFoldDB" id="A0A372IR53"/>
<keyword evidence="6 7" id="KW-0472">Membrane</keyword>
<keyword evidence="8" id="KW-0966">Cell projection</keyword>
<evidence type="ECO:0000313" key="8">
    <source>
        <dbReference type="EMBL" id="RFU17430.1"/>
    </source>
</evidence>
<dbReference type="PRINTS" id="PR00952">
    <property type="entry name" value="TYPE3IMQPROT"/>
</dbReference>
<organism evidence="8 9">
    <name type="scientific">Paracidobacterium acidisoli</name>
    <dbReference type="NCBI Taxonomy" id="2303751"/>
    <lineage>
        <taxon>Bacteria</taxon>
        <taxon>Pseudomonadati</taxon>
        <taxon>Acidobacteriota</taxon>
        <taxon>Terriglobia</taxon>
        <taxon>Terriglobales</taxon>
        <taxon>Acidobacteriaceae</taxon>
        <taxon>Paracidobacterium</taxon>
    </lineage>
</organism>
<keyword evidence="8" id="KW-0969">Cilium</keyword>
<reference evidence="8 9" key="1">
    <citation type="submission" date="2018-08" db="EMBL/GenBank/DDBJ databases">
        <title>Acidipila sp. 4G-K13, an acidobacterium isolated from forest soil.</title>
        <authorList>
            <person name="Gao Z.-H."/>
            <person name="Qiu L.-H."/>
        </authorList>
    </citation>
    <scope>NUCLEOTIDE SEQUENCE [LARGE SCALE GENOMIC DNA]</scope>
    <source>
        <strain evidence="8 9">4G-K13</strain>
    </source>
</reference>
<feature type="transmembrane region" description="Helical" evidence="7">
    <location>
        <begin position="17"/>
        <end position="39"/>
    </location>
</feature>
<dbReference type="OrthoDB" id="9806440at2"/>
<sequence>MSPDQAAELMRHLLREALILGAPVLIAASATSFLLSLFQTLTSLQDQTLSIVPRLLVVMALLIAGMPWFLGRLISYTSSLFLDFHRFLGQG</sequence>
<evidence type="ECO:0000256" key="7">
    <source>
        <dbReference type="SAM" id="Phobius"/>
    </source>
</evidence>
<evidence type="ECO:0000256" key="1">
    <source>
        <dbReference type="ARBA" id="ARBA00004651"/>
    </source>
</evidence>
<keyword evidence="8" id="KW-0282">Flagellum</keyword>
<dbReference type="EMBL" id="QVQT01000002">
    <property type="protein sequence ID" value="RFU17430.1"/>
    <property type="molecule type" value="Genomic_DNA"/>
</dbReference>
<gene>
    <name evidence="8" type="ORF">D0Y96_04545</name>
</gene>
<comment type="similarity">
    <text evidence="2">Belongs to the FliQ/MopD/SpaQ family.</text>
</comment>
<evidence type="ECO:0000256" key="5">
    <source>
        <dbReference type="ARBA" id="ARBA00022989"/>
    </source>
</evidence>
<dbReference type="GO" id="GO:0009306">
    <property type="term" value="P:protein secretion"/>
    <property type="evidence" value="ECO:0007669"/>
    <property type="project" value="InterPro"/>
</dbReference>
<evidence type="ECO:0000256" key="2">
    <source>
        <dbReference type="ARBA" id="ARBA00006156"/>
    </source>
</evidence>
<comment type="subcellular location">
    <subcellularLocation>
        <location evidence="1">Cell membrane</location>
        <topology evidence="1">Multi-pass membrane protein</topology>
    </subcellularLocation>
</comment>
<name>A0A372IR53_9BACT</name>
<dbReference type="Proteomes" id="UP000264702">
    <property type="component" value="Unassembled WGS sequence"/>
</dbReference>
<keyword evidence="3" id="KW-1003">Cell membrane</keyword>
<dbReference type="PANTHER" id="PTHR34040:SF2">
    <property type="entry name" value="FLAGELLAR BIOSYNTHETIC PROTEIN FLIQ"/>
    <property type="match status" value="1"/>
</dbReference>
<dbReference type="RefSeq" id="WP_117298179.1">
    <property type="nucleotide sequence ID" value="NZ_QVQT02000002.1"/>
</dbReference>
<feature type="transmembrane region" description="Helical" evidence="7">
    <location>
        <begin position="51"/>
        <end position="70"/>
    </location>
</feature>
<keyword evidence="4 7" id="KW-0812">Transmembrane</keyword>
<dbReference type="InterPro" id="IPR002191">
    <property type="entry name" value="Bac_export_3"/>
</dbReference>
<comment type="caution">
    <text evidence="8">The sequence shown here is derived from an EMBL/GenBank/DDBJ whole genome shotgun (WGS) entry which is preliminary data.</text>
</comment>
<proteinExistence type="inferred from homology"/>